<reference evidence="1" key="1">
    <citation type="submission" date="2014-05" db="EMBL/GenBank/DDBJ databases">
        <title>The genome and life-stage specific transcriptomes of Globodera pallida elucidate key aspects of plant parasitism by a cyst nematode.</title>
        <authorList>
            <person name="Cotton J.A."/>
            <person name="Lilley C.J."/>
            <person name="Jones L.M."/>
            <person name="Kikuchi T."/>
            <person name="Reid A.J."/>
            <person name="Thorpe P."/>
            <person name="Tsai I.J."/>
            <person name="Beasley H."/>
            <person name="Blok V."/>
            <person name="Cock P.J.A."/>
            <person name="Van den Akker S.E."/>
            <person name="Holroyd N."/>
            <person name="Hunt M."/>
            <person name="Mantelin S."/>
            <person name="Naghra H."/>
            <person name="Pain A."/>
            <person name="Palomares-Rius J.E."/>
            <person name="Zarowiecki M."/>
            <person name="Berriman M."/>
            <person name="Jones J.T."/>
            <person name="Urwin P.E."/>
        </authorList>
    </citation>
    <scope>NUCLEOTIDE SEQUENCE [LARGE SCALE GENOMIC DNA]</scope>
    <source>
        <strain evidence="1">Lindley</strain>
    </source>
</reference>
<protein>
    <submittedName>
        <fullName evidence="2">DDE_Tnp_1_7 domain-containing protein</fullName>
    </submittedName>
</protein>
<accession>A0A183C3J9</accession>
<dbReference type="AlphaFoldDB" id="A0A183C3J9"/>
<reference evidence="2" key="2">
    <citation type="submission" date="2016-06" db="UniProtKB">
        <authorList>
            <consortium name="WormBaseParasite"/>
        </authorList>
    </citation>
    <scope>IDENTIFICATION</scope>
</reference>
<organism evidence="1 2">
    <name type="scientific">Globodera pallida</name>
    <name type="common">Potato cyst nematode worm</name>
    <name type="synonym">Heterodera pallida</name>
    <dbReference type="NCBI Taxonomy" id="36090"/>
    <lineage>
        <taxon>Eukaryota</taxon>
        <taxon>Metazoa</taxon>
        <taxon>Ecdysozoa</taxon>
        <taxon>Nematoda</taxon>
        <taxon>Chromadorea</taxon>
        <taxon>Rhabditida</taxon>
        <taxon>Tylenchina</taxon>
        <taxon>Tylenchomorpha</taxon>
        <taxon>Tylenchoidea</taxon>
        <taxon>Heteroderidae</taxon>
        <taxon>Heteroderinae</taxon>
        <taxon>Globodera</taxon>
    </lineage>
</organism>
<evidence type="ECO:0000313" key="2">
    <source>
        <dbReference type="WBParaSite" id="GPLIN_000744300"/>
    </source>
</evidence>
<keyword evidence="1" id="KW-1185">Reference proteome</keyword>
<name>A0A183C3J9_GLOPA</name>
<proteinExistence type="predicted"/>
<dbReference type="WBParaSite" id="GPLIN_000744300">
    <property type="protein sequence ID" value="GPLIN_000744300"/>
    <property type="gene ID" value="GPLIN_000744300"/>
</dbReference>
<evidence type="ECO:0000313" key="1">
    <source>
        <dbReference type="Proteomes" id="UP000050741"/>
    </source>
</evidence>
<sequence length="131" mass="14908">MIGNSDHNFFGRLVSLKANFSEFKPLIRLFTIDSTDNLVAIQNWTIESSVKNSVNNGNKAQFLAKNRKRQIAHTVQYQAMTYVGGELHTIRKEPEMSQLALVKLALTKCILYSPKWAYILTSWKTQPALCC</sequence>
<dbReference type="Proteomes" id="UP000050741">
    <property type="component" value="Unassembled WGS sequence"/>
</dbReference>